<evidence type="ECO:0000313" key="1">
    <source>
        <dbReference type="EMBL" id="RAK85029.1"/>
    </source>
</evidence>
<sequence>MPIGSGMDVLTAKISSNENRAVTYQIPMLQDHRSTQGCIPIVDDGNVLLAMAWTTPGHGGSQKRILGDNQEPARMRICRSGPTIQREWAGKGLESANCGLDKGHLPIDPDIGPYRRSMEGGNVSSRSASSRLASVSIGEVNY</sequence>
<reference evidence="1" key="1">
    <citation type="submission" date="2018-02" db="EMBL/GenBank/DDBJ databases">
        <title>The genomes of Aspergillus section Nigri reveals drivers in fungal speciation.</title>
        <authorList>
            <consortium name="DOE Joint Genome Institute"/>
            <person name="Vesth T.C."/>
            <person name="Nybo J."/>
            <person name="Theobald S."/>
            <person name="Brandl J."/>
            <person name="Frisvad J.C."/>
            <person name="Nielsen K.F."/>
            <person name="Lyhne E.K."/>
            <person name="Kogle M.E."/>
            <person name="Kuo A."/>
            <person name="Riley R."/>
            <person name="Clum A."/>
            <person name="Nolan M."/>
            <person name="Lipzen A."/>
            <person name="Salamov A."/>
            <person name="Henrissat B."/>
            <person name="Wiebenga A."/>
            <person name="De vries R.P."/>
            <person name="Grigoriev I.V."/>
            <person name="Mortensen U.H."/>
            <person name="Andersen M.R."/>
            <person name="Baker S.E."/>
        </authorList>
    </citation>
    <scope>NUCLEOTIDE SEQUENCE</scope>
    <source>
        <strain evidence="1">CBS 115574</strain>
    </source>
</reference>
<keyword evidence="2" id="KW-1185">Reference proteome</keyword>
<accession>A0ACD1I5J7</accession>
<gene>
    <name evidence="1" type="ORF">BO79DRAFT_221196</name>
</gene>
<proteinExistence type="predicted"/>
<protein>
    <submittedName>
        <fullName evidence="1">Uncharacterized protein</fullName>
    </submittedName>
</protein>
<dbReference type="EMBL" id="KZ824569">
    <property type="protein sequence ID" value="RAK85029.1"/>
    <property type="molecule type" value="Genomic_DNA"/>
</dbReference>
<organism evidence="1 2">
    <name type="scientific">Aspergillus costaricaensis CBS 115574</name>
    <dbReference type="NCBI Taxonomy" id="1448317"/>
    <lineage>
        <taxon>Eukaryota</taxon>
        <taxon>Fungi</taxon>
        <taxon>Dikarya</taxon>
        <taxon>Ascomycota</taxon>
        <taxon>Pezizomycotina</taxon>
        <taxon>Eurotiomycetes</taxon>
        <taxon>Eurotiomycetidae</taxon>
        <taxon>Eurotiales</taxon>
        <taxon>Aspergillaceae</taxon>
        <taxon>Aspergillus</taxon>
        <taxon>Aspergillus subgen. Circumdati</taxon>
    </lineage>
</organism>
<dbReference type="Proteomes" id="UP000249748">
    <property type="component" value="Unassembled WGS sequence"/>
</dbReference>
<evidence type="ECO:0000313" key="2">
    <source>
        <dbReference type="Proteomes" id="UP000249748"/>
    </source>
</evidence>
<name>A0ACD1I5J7_9EURO</name>